<name>A0A7C4QR54_9PLAN</name>
<feature type="domain" description="Pyrrolo-quinoline quinone repeat" evidence="1">
    <location>
        <begin position="585"/>
        <end position="754"/>
    </location>
</feature>
<protein>
    <recommendedName>
        <fullName evidence="1">Pyrrolo-quinoline quinone repeat domain-containing protein</fullName>
    </recommendedName>
</protein>
<evidence type="ECO:0000313" key="2">
    <source>
        <dbReference type="EMBL" id="HGT41200.1"/>
    </source>
</evidence>
<evidence type="ECO:0000259" key="1">
    <source>
        <dbReference type="Pfam" id="PF13360"/>
    </source>
</evidence>
<comment type="caution">
    <text evidence="2">The sequence shown here is derived from an EMBL/GenBank/DDBJ whole genome shotgun (WGS) entry which is preliminary data.</text>
</comment>
<dbReference type="InterPro" id="IPR011047">
    <property type="entry name" value="Quinoprotein_ADH-like_sf"/>
</dbReference>
<dbReference type="EMBL" id="DSVQ01000019">
    <property type="protein sequence ID" value="HGT41200.1"/>
    <property type="molecule type" value="Genomic_DNA"/>
</dbReference>
<dbReference type="SMART" id="SM00564">
    <property type="entry name" value="PQQ"/>
    <property type="match status" value="4"/>
</dbReference>
<accession>A0A7C4QR54</accession>
<dbReference type="PANTHER" id="PTHR34512:SF30">
    <property type="entry name" value="OUTER MEMBRANE PROTEIN ASSEMBLY FACTOR BAMB"/>
    <property type="match status" value="1"/>
</dbReference>
<dbReference type="SUPFAM" id="SSF48452">
    <property type="entry name" value="TPR-like"/>
    <property type="match status" value="1"/>
</dbReference>
<reference evidence="2" key="1">
    <citation type="journal article" date="2020" name="mSystems">
        <title>Genome- and Community-Level Interaction Insights into Carbon Utilization and Element Cycling Functions of Hydrothermarchaeota in Hydrothermal Sediment.</title>
        <authorList>
            <person name="Zhou Z."/>
            <person name="Liu Y."/>
            <person name="Xu W."/>
            <person name="Pan J."/>
            <person name="Luo Z.H."/>
            <person name="Li M."/>
        </authorList>
    </citation>
    <scope>NUCLEOTIDE SEQUENCE [LARGE SCALE GENOMIC DNA]</scope>
    <source>
        <strain evidence="2">SpSt-508</strain>
    </source>
</reference>
<dbReference type="InterPro" id="IPR018391">
    <property type="entry name" value="PQQ_b-propeller_rpt"/>
</dbReference>
<dbReference type="SUPFAM" id="SSF50998">
    <property type="entry name" value="Quinoprotein alcohol dehydrogenase-like"/>
    <property type="match status" value="2"/>
</dbReference>
<dbReference type="InterPro" id="IPR015943">
    <property type="entry name" value="WD40/YVTN_repeat-like_dom_sf"/>
</dbReference>
<sequence>MTEPQRCLSRRTLVVPSRTPVRTVSAASTGGEHALPSTHLLCLLGALLLSGSVSQRVLAQVAILPPSEEPPASVVIRPPRQIEQVLAEAEAQLARNDFAPAIRLLQSVLDQPEDYFLDAACRMSVKRKAQELLQRLPPQGRQVYELEVAGTAAALLERGWETGDTEPWWDVIRRFGRSSSAASALQALAARAFDSGDVLTAALLWEQLLAHQPEQLSTAERVQLSLAWDLAGHAERGRERLRAVDQPKITLRGRDIPLPRPAPSPQEWLRAHIGPLSSQLTAALSQWTESRGGGTRHRPAQSTSPVGGVAWRVPVLAEVSLDAGGNTAPAWREEARLKHLLEQLTEQMATEDKLAIPSATPVVAGQRVVFRSLRGLTAVDAESGTLLWRAVLSDPSELRSRPMDEGRAESAATLIDARRQDQFQEKLFRDVTWGSLSSDGRRVFAVETSDAYAALSPERQRVAARLPIAPPPVNKLVAYDLVGGRLLAEMGGPRDEPAVPGSGLFFFGPPLVHDGRLFVLAEASGVVQLLQLRFEDEPSPRFVWEWSQALTAPGRLLAEAPLRRLAGMAPSAAGSLLICPTTAGLVVAVDPWQRQLRWGYTYDSLEPARIFNARQVNLLRTTGLFDVQEEQSRWLEGVPIIAAGRVLLTPRDSGELHCLDLLDGSLMWKRPRGQALWVAGVIDQQVVLVGRAAVEALRIQDGEPAWSRPVSIPTPSGRGLLLNDRYLLPLSTGEIATLDLRDGRILARTRLESDQMPGNLAAGQSALVSQSWRDLVGFPAEADVEAEIAARLTNDPRDPLALSRRGELRLHRGDTEAGLADLRQALEQRADPRTSRVLASALLQGLRADFDSYRGTAAELDRLDLDLPTRREFLTLLADGLAERGRKQEALQHYLRLAQVAAAESVWQRVDEELTARSERILQGRIASLYEGTTDVERQGMDAEVRRFLAAPEHADIVVQRRLLRLFGHLEATNDVRRRVLEHDLTAEPTVAVRALLALASQPSSPDAPFAAARLADWLRRQNQSTAARPWLQQLAGDYSAVPIDSGKTGADLLAEWNVDRGLLSAGAADTWPRTEVEVTRAARLPVLRRVRWAEVASPPDPRFAMWSFEVVDEAEQVLVARDAAGRARWKITIPNAADDQQARYVYQAATPRVFAAGPWLVLAIGLKFVVWELSAEDAPPQFRWQQNLGRQGLSGIGTLSRPELLPNGRRRLRPMDAPTGEPLGQLLGVTSDAVVYQVGQRLVAAEAATGSPLWVRQNVATPAEGTVSGQYVTSLATESGTARVFRTLDGLEVARRNVGRPDDWLWFHGERVLTLTHHGRRQQMTLHDLAAGHTLWSRDFPVTARCRVVDDAEILVLDADGTLSCLRLRDGQSLWQAHLPALNAIDYLWARRQAGRYDLVIRQPSPNARLRRVFPYDANQIDVTGRVAAVDAATGRLLWQREIGPTAFDVLPPAHTPILAFAARVDPARDQARGEVSALPGLSATFIDARTGEVLYETWETGTPSMYQIELDGDRRTFTANFWSWALEFRWPSE</sequence>
<dbReference type="InterPro" id="IPR011990">
    <property type="entry name" value="TPR-like_helical_dom_sf"/>
</dbReference>
<dbReference type="Pfam" id="PF13360">
    <property type="entry name" value="PQQ_2"/>
    <property type="match status" value="2"/>
</dbReference>
<gene>
    <name evidence="2" type="ORF">ENS64_18285</name>
</gene>
<dbReference type="InterPro" id="IPR002372">
    <property type="entry name" value="PQQ_rpt_dom"/>
</dbReference>
<dbReference type="Gene3D" id="2.130.10.10">
    <property type="entry name" value="YVTN repeat-like/Quinoprotein amine dehydrogenase"/>
    <property type="match status" value="2"/>
</dbReference>
<feature type="domain" description="Pyrrolo-quinoline quinone repeat" evidence="1">
    <location>
        <begin position="1326"/>
        <end position="1447"/>
    </location>
</feature>
<proteinExistence type="predicted"/>
<organism evidence="2">
    <name type="scientific">Schlesneria paludicola</name>
    <dbReference type="NCBI Taxonomy" id="360056"/>
    <lineage>
        <taxon>Bacteria</taxon>
        <taxon>Pseudomonadati</taxon>
        <taxon>Planctomycetota</taxon>
        <taxon>Planctomycetia</taxon>
        <taxon>Planctomycetales</taxon>
        <taxon>Planctomycetaceae</taxon>
        <taxon>Schlesneria</taxon>
    </lineage>
</organism>
<dbReference type="PANTHER" id="PTHR34512">
    <property type="entry name" value="CELL SURFACE PROTEIN"/>
    <property type="match status" value="1"/>
</dbReference>